<sequence>MHCDQPSTLAISLKRMYTGLARPIRSINKQATPQLCCGLVLTDPPLEKRGAFWFLLFTGWNPASAGWDLSNGENGLPAPFWIGNPENPSKNQFLAIWLDFCWEMA</sequence>
<dbReference type="AlphaFoldDB" id="A0A532UZI9"/>
<comment type="caution">
    <text evidence="1">The sequence shown here is derived from an EMBL/GenBank/DDBJ whole genome shotgun (WGS) entry which is preliminary data.</text>
</comment>
<dbReference type="EMBL" id="NJBN01000005">
    <property type="protein sequence ID" value="TKJ40373.1"/>
    <property type="molecule type" value="Genomic_DNA"/>
</dbReference>
<protein>
    <submittedName>
        <fullName evidence="1">Uncharacterized protein</fullName>
    </submittedName>
</protein>
<evidence type="ECO:0000313" key="1">
    <source>
        <dbReference type="EMBL" id="TKJ40373.1"/>
    </source>
</evidence>
<proteinExistence type="predicted"/>
<organism evidence="1 2">
    <name type="scientific">candidate division LCP-89 bacterium B3_LCP</name>
    <dbReference type="NCBI Taxonomy" id="2012998"/>
    <lineage>
        <taxon>Bacteria</taxon>
        <taxon>Pseudomonadati</taxon>
        <taxon>Bacteria division LCP-89</taxon>
    </lineage>
</organism>
<gene>
    <name evidence="1" type="ORF">CEE37_08580</name>
</gene>
<evidence type="ECO:0000313" key="2">
    <source>
        <dbReference type="Proteomes" id="UP000319619"/>
    </source>
</evidence>
<accession>A0A532UZI9</accession>
<reference evidence="1 2" key="1">
    <citation type="submission" date="2017-06" db="EMBL/GenBank/DDBJ databases">
        <title>Novel microbial phyla capable of carbon fixation and sulfur reduction in deep-sea sediments.</title>
        <authorList>
            <person name="Huang J."/>
            <person name="Baker B."/>
            <person name="Wang Y."/>
        </authorList>
    </citation>
    <scope>NUCLEOTIDE SEQUENCE [LARGE SCALE GENOMIC DNA]</scope>
    <source>
        <strain evidence="1">B3_LCP</strain>
    </source>
</reference>
<name>A0A532UZI9_UNCL8</name>
<dbReference type="Proteomes" id="UP000319619">
    <property type="component" value="Unassembled WGS sequence"/>
</dbReference>